<sequence length="260" mass="29778">MTPKSMCILFIAVKQHPDYPLIIAANRDEFHQRPTALSQFWDDNNDILAGRDLRAKGTWMGINKNGRLSALTNVRDPQKLLDNPISRGELVSEFLAKQISAQDYLRTLQQTKKSYNGYNLLFGDWDDLWVYNNHTDKTQHLTEGVFGLSNADLNSPWPKVNQGVAQLKNHCQQRGPLDTDKLFAILLDQTQSNDELLPQTGVSIEWERKLSSIFIQSQEYGTRSSTLLLIDNNKVAHWHEHTFDSNGVNCQQRDYSFTIT</sequence>
<gene>
    <name evidence="1" type="ORF">GCM10009114_00140</name>
</gene>
<dbReference type="PANTHER" id="PTHR17985:SF8">
    <property type="entry name" value="TRANSPORT AND GOLGI ORGANIZATION PROTEIN 2 HOMOLOG"/>
    <property type="match status" value="1"/>
</dbReference>
<keyword evidence="2" id="KW-1185">Reference proteome</keyword>
<comment type="caution">
    <text evidence="1">The sequence shown here is derived from an EMBL/GenBank/DDBJ whole genome shotgun (WGS) entry which is preliminary data.</text>
</comment>
<dbReference type="PANTHER" id="PTHR17985">
    <property type="entry name" value="SER/THR-RICH PROTEIN T10 IN DGCR REGION"/>
    <property type="match status" value="1"/>
</dbReference>
<dbReference type="EMBL" id="BAAAFD010000001">
    <property type="protein sequence ID" value="GAA0851824.1"/>
    <property type="molecule type" value="Genomic_DNA"/>
</dbReference>
<dbReference type="InterPro" id="IPR008551">
    <property type="entry name" value="TANGO2"/>
</dbReference>
<organism evidence="1 2">
    <name type="scientific">Aliiglaciecola litoralis</name>
    <dbReference type="NCBI Taxonomy" id="582857"/>
    <lineage>
        <taxon>Bacteria</taxon>
        <taxon>Pseudomonadati</taxon>
        <taxon>Pseudomonadota</taxon>
        <taxon>Gammaproteobacteria</taxon>
        <taxon>Alteromonadales</taxon>
        <taxon>Alteromonadaceae</taxon>
        <taxon>Aliiglaciecola</taxon>
    </lineage>
</organism>
<dbReference type="Proteomes" id="UP001500359">
    <property type="component" value="Unassembled WGS sequence"/>
</dbReference>
<dbReference type="Pfam" id="PF05742">
    <property type="entry name" value="TANGO2"/>
    <property type="match status" value="1"/>
</dbReference>
<evidence type="ECO:0000313" key="1">
    <source>
        <dbReference type="EMBL" id="GAA0851824.1"/>
    </source>
</evidence>
<accession>A0ABN1LBJ9</accession>
<name>A0ABN1LBJ9_9ALTE</name>
<protein>
    <submittedName>
        <fullName evidence="1">NRDE family protein</fullName>
    </submittedName>
</protein>
<reference evidence="1 2" key="1">
    <citation type="journal article" date="2019" name="Int. J. Syst. Evol. Microbiol.">
        <title>The Global Catalogue of Microorganisms (GCM) 10K type strain sequencing project: providing services to taxonomists for standard genome sequencing and annotation.</title>
        <authorList>
            <consortium name="The Broad Institute Genomics Platform"/>
            <consortium name="The Broad Institute Genome Sequencing Center for Infectious Disease"/>
            <person name="Wu L."/>
            <person name="Ma J."/>
        </authorList>
    </citation>
    <scope>NUCLEOTIDE SEQUENCE [LARGE SCALE GENOMIC DNA]</scope>
    <source>
        <strain evidence="1 2">JCM 15896</strain>
    </source>
</reference>
<evidence type="ECO:0000313" key="2">
    <source>
        <dbReference type="Proteomes" id="UP001500359"/>
    </source>
</evidence>
<dbReference type="Gene3D" id="3.60.60.10">
    <property type="entry name" value="Penicillin V Acylase, Chain A"/>
    <property type="match status" value="1"/>
</dbReference>
<proteinExistence type="predicted"/>